<dbReference type="RefSeq" id="WP_145245895.1">
    <property type="nucleotide sequence ID" value="NZ_CP036278.1"/>
</dbReference>
<dbReference type="NCBIfam" id="TIGR04294">
    <property type="entry name" value="pre_pil_HX9DG"/>
    <property type="match status" value="1"/>
</dbReference>
<accession>A0A518AJQ4</accession>
<feature type="region of interest" description="Disordered" evidence="1">
    <location>
        <begin position="209"/>
        <end position="234"/>
    </location>
</feature>
<dbReference type="InterPro" id="IPR011453">
    <property type="entry name" value="DUF1559"/>
</dbReference>
<dbReference type="Gene3D" id="3.30.700.10">
    <property type="entry name" value="Glycoprotein, Type 4 Pilin"/>
    <property type="match status" value="1"/>
</dbReference>
<dbReference type="Pfam" id="PF07963">
    <property type="entry name" value="N_methyl"/>
    <property type="match status" value="1"/>
</dbReference>
<reference evidence="3 4" key="1">
    <citation type="submission" date="2019-02" db="EMBL/GenBank/DDBJ databases">
        <title>Deep-cultivation of Planctomycetes and their phenomic and genomic characterization uncovers novel biology.</title>
        <authorList>
            <person name="Wiegand S."/>
            <person name="Jogler M."/>
            <person name="Boedeker C."/>
            <person name="Pinto D."/>
            <person name="Vollmers J."/>
            <person name="Rivas-Marin E."/>
            <person name="Kohn T."/>
            <person name="Peeters S.H."/>
            <person name="Heuer A."/>
            <person name="Rast P."/>
            <person name="Oberbeckmann S."/>
            <person name="Bunk B."/>
            <person name="Jeske O."/>
            <person name="Meyerdierks A."/>
            <person name="Storesund J.E."/>
            <person name="Kallscheuer N."/>
            <person name="Luecker S."/>
            <person name="Lage O.M."/>
            <person name="Pohl T."/>
            <person name="Merkel B.J."/>
            <person name="Hornburger P."/>
            <person name="Mueller R.-W."/>
            <person name="Bruemmer F."/>
            <person name="Labrenz M."/>
            <person name="Spormann A.M."/>
            <person name="Op den Camp H."/>
            <person name="Overmann J."/>
            <person name="Amann R."/>
            <person name="Jetten M.S.M."/>
            <person name="Mascher T."/>
            <person name="Medema M.H."/>
            <person name="Devos D.P."/>
            <person name="Kaster A.-K."/>
            <person name="Ovreas L."/>
            <person name="Rohde M."/>
            <person name="Galperin M.Y."/>
            <person name="Jogler C."/>
        </authorList>
    </citation>
    <scope>NUCLEOTIDE SEQUENCE [LARGE SCALE GENOMIC DNA]</scope>
    <source>
        <strain evidence="3 4">Pan181</strain>
    </source>
</reference>
<proteinExistence type="predicted"/>
<dbReference type="Proteomes" id="UP000315750">
    <property type="component" value="Chromosome"/>
</dbReference>
<dbReference type="PANTHER" id="PTHR30093">
    <property type="entry name" value="GENERAL SECRETION PATHWAY PROTEIN G"/>
    <property type="match status" value="1"/>
</dbReference>
<dbReference type="SUPFAM" id="SSF54523">
    <property type="entry name" value="Pili subunits"/>
    <property type="match status" value="1"/>
</dbReference>
<dbReference type="InterPro" id="IPR012902">
    <property type="entry name" value="N_methyl_site"/>
</dbReference>
<dbReference type="EMBL" id="CP036278">
    <property type="protein sequence ID" value="QDU54977.1"/>
    <property type="molecule type" value="Genomic_DNA"/>
</dbReference>
<keyword evidence="4" id="KW-1185">Reference proteome</keyword>
<dbReference type="AlphaFoldDB" id="A0A518AJQ4"/>
<dbReference type="Pfam" id="PF07596">
    <property type="entry name" value="SBP_bac_10"/>
    <property type="match status" value="1"/>
</dbReference>
<evidence type="ECO:0000313" key="3">
    <source>
        <dbReference type="EMBL" id="QDU54977.1"/>
    </source>
</evidence>
<protein>
    <recommendedName>
        <fullName evidence="2">DUF1559 domain-containing protein</fullName>
    </recommendedName>
</protein>
<feature type="domain" description="DUF1559" evidence="2">
    <location>
        <begin position="38"/>
        <end position="342"/>
    </location>
</feature>
<sequence length="360" mass="39508">MLRFRYEVSPTRAFTLVELLVVIAIIGILVALLLPAVQAARESARRTQCVNQLKQMGLALHNHLDSRKVFPTGGNVPHPDIEDYSNNGTINGPDKQGLGWAFQLLPYLEQGAIHELGSTSQISQTPVGLFNCPTRRGVTRHPSSQRYLSDYAAATPGDYPLVDGAVGSFCHQGEFWGSQSCGDYSCIWDVEKGWEFQGVIVRTSWTVPSEGGARGASARPSYNPGNTRPTRPAKITDGLSHTLVIAEKRLLSDEYLGGAWHDDRGWSDGWDPDNIRSTMFPVGPDVLASAVESFQVTATFHGYERKLDSREYGFCFGSAHPGGFNALFSDGSVHGLAYDVDQDLFNRFGHRTDGQITEID</sequence>
<evidence type="ECO:0000256" key="1">
    <source>
        <dbReference type="SAM" id="MobiDB-lite"/>
    </source>
</evidence>
<organism evidence="3 4">
    <name type="scientific">Aeoliella mucimassa</name>
    <dbReference type="NCBI Taxonomy" id="2527972"/>
    <lineage>
        <taxon>Bacteria</taxon>
        <taxon>Pseudomonadati</taxon>
        <taxon>Planctomycetota</taxon>
        <taxon>Planctomycetia</taxon>
        <taxon>Pirellulales</taxon>
        <taxon>Lacipirellulaceae</taxon>
        <taxon>Aeoliella</taxon>
    </lineage>
</organism>
<dbReference type="OrthoDB" id="255848at2"/>
<gene>
    <name evidence="3" type="ORF">Pan181_11620</name>
</gene>
<evidence type="ECO:0000313" key="4">
    <source>
        <dbReference type="Proteomes" id="UP000315750"/>
    </source>
</evidence>
<dbReference type="NCBIfam" id="TIGR02532">
    <property type="entry name" value="IV_pilin_GFxxxE"/>
    <property type="match status" value="1"/>
</dbReference>
<dbReference type="KEGG" id="amuc:Pan181_11620"/>
<dbReference type="PANTHER" id="PTHR30093:SF2">
    <property type="entry name" value="TYPE II SECRETION SYSTEM PROTEIN H"/>
    <property type="match status" value="1"/>
</dbReference>
<evidence type="ECO:0000259" key="2">
    <source>
        <dbReference type="Pfam" id="PF07596"/>
    </source>
</evidence>
<name>A0A518AJQ4_9BACT</name>
<dbReference type="InterPro" id="IPR027558">
    <property type="entry name" value="Pre_pil_HX9DG_C"/>
</dbReference>
<dbReference type="InterPro" id="IPR045584">
    <property type="entry name" value="Pilin-like"/>
</dbReference>